<reference evidence="16 17" key="2">
    <citation type="journal article" date="2016" name="ISME J.">
        <title>Characterization of the first cultured representative of Verrucomicrobia subdivision 5 indicates the proposal of a novel phylum.</title>
        <authorList>
            <person name="Spring S."/>
            <person name="Bunk B."/>
            <person name="Sproer C."/>
            <person name="Schumann P."/>
            <person name="Rohde M."/>
            <person name="Tindall B.J."/>
            <person name="Klenk H.P."/>
        </authorList>
    </citation>
    <scope>NUCLEOTIDE SEQUENCE [LARGE SCALE GENOMIC DNA]</scope>
    <source>
        <strain evidence="16 17">L21-Fru-AB</strain>
    </source>
</reference>
<evidence type="ECO:0000256" key="5">
    <source>
        <dbReference type="ARBA" id="ARBA00022692"/>
    </source>
</evidence>
<keyword evidence="6" id="KW-0732">Signal</keyword>
<keyword evidence="10 12" id="KW-0472">Membrane</keyword>
<keyword evidence="2 12" id="KW-0813">Transport</keyword>
<dbReference type="PROSITE" id="PS52016">
    <property type="entry name" value="TONB_DEPENDENT_REC_3"/>
    <property type="match status" value="1"/>
</dbReference>
<dbReference type="Pfam" id="PF07715">
    <property type="entry name" value="Plug"/>
    <property type="match status" value="1"/>
</dbReference>
<evidence type="ECO:0000256" key="6">
    <source>
        <dbReference type="ARBA" id="ARBA00022729"/>
    </source>
</evidence>
<dbReference type="Gene3D" id="2.40.170.20">
    <property type="entry name" value="TonB-dependent receptor, beta-barrel domain"/>
    <property type="match status" value="1"/>
</dbReference>
<evidence type="ECO:0000256" key="11">
    <source>
        <dbReference type="ARBA" id="ARBA00023237"/>
    </source>
</evidence>
<keyword evidence="3 12" id="KW-1134">Transmembrane beta strand</keyword>
<evidence type="ECO:0000256" key="13">
    <source>
        <dbReference type="RuleBase" id="RU003357"/>
    </source>
</evidence>
<dbReference type="PANTHER" id="PTHR32552">
    <property type="entry name" value="FERRICHROME IRON RECEPTOR-RELATED"/>
    <property type="match status" value="1"/>
</dbReference>
<evidence type="ECO:0000313" key="16">
    <source>
        <dbReference type="EMBL" id="AKJ64361.1"/>
    </source>
</evidence>
<keyword evidence="7" id="KW-0408">Iron</keyword>
<dbReference type="GO" id="GO:0015344">
    <property type="term" value="F:siderophore uptake transmembrane transporter activity"/>
    <property type="evidence" value="ECO:0007669"/>
    <property type="project" value="TreeGrafter"/>
</dbReference>
<evidence type="ECO:0000256" key="4">
    <source>
        <dbReference type="ARBA" id="ARBA00022496"/>
    </source>
</evidence>
<name>A0A0G3ED25_9BACT</name>
<dbReference type="InterPro" id="IPR012910">
    <property type="entry name" value="Plug_dom"/>
</dbReference>
<keyword evidence="4" id="KW-0410">Iron transport</keyword>
<proteinExistence type="inferred from homology"/>
<evidence type="ECO:0000256" key="3">
    <source>
        <dbReference type="ARBA" id="ARBA00022452"/>
    </source>
</evidence>
<evidence type="ECO:0000256" key="8">
    <source>
        <dbReference type="ARBA" id="ARBA00023065"/>
    </source>
</evidence>
<protein>
    <submittedName>
        <fullName evidence="16">Iron(III) dicitrate transport protein FecA</fullName>
    </submittedName>
</protein>
<organism evidence="16 17">
    <name type="scientific">Kiritimatiella glycovorans</name>
    <dbReference type="NCBI Taxonomy" id="1307763"/>
    <lineage>
        <taxon>Bacteria</taxon>
        <taxon>Pseudomonadati</taxon>
        <taxon>Kiritimatiellota</taxon>
        <taxon>Kiritimatiellia</taxon>
        <taxon>Kiritimatiellales</taxon>
        <taxon>Kiritimatiellaceae</taxon>
        <taxon>Kiritimatiella</taxon>
    </lineage>
</organism>
<dbReference type="OrthoDB" id="9763670at2"/>
<dbReference type="KEGG" id="vbl:L21SP4_01109"/>
<dbReference type="Proteomes" id="UP000035268">
    <property type="component" value="Chromosome"/>
</dbReference>
<evidence type="ECO:0000256" key="1">
    <source>
        <dbReference type="ARBA" id="ARBA00004571"/>
    </source>
</evidence>
<keyword evidence="8" id="KW-0406">Ion transport</keyword>
<dbReference type="SUPFAM" id="SSF56935">
    <property type="entry name" value="Porins"/>
    <property type="match status" value="1"/>
</dbReference>
<dbReference type="STRING" id="1307763.L21SP4_01109"/>
<dbReference type="Pfam" id="PF00593">
    <property type="entry name" value="TonB_dep_Rec_b-barrel"/>
    <property type="match status" value="1"/>
</dbReference>
<evidence type="ECO:0000313" key="17">
    <source>
        <dbReference type="Proteomes" id="UP000035268"/>
    </source>
</evidence>
<accession>A0A0G3ED25</accession>
<reference evidence="17" key="1">
    <citation type="submission" date="2015-02" db="EMBL/GenBank/DDBJ databases">
        <title>Description and complete genome sequence of the first cultured representative of the subdivision 5 of the Verrucomicrobia phylum.</title>
        <authorList>
            <person name="Spring S."/>
            <person name="Bunk B."/>
            <person name="Sproer C."/>
            <person name="Klenk H.-P."/>
        </authorList>
    </citation>
    <scope>NUCLEOTIDE SEQUENCE [LARGE SCALE GENOMIC DNA]</scope>
    <source>
        <strain evidence="17">L21-Fru-AB</strain>
    </source>
</reference>
<keyword evidence="5 12" id="KW-0812">Transmembrane</keyword>
<evidence type="ECO:0000256" key="2">
    <source>
        <dbReference type="ARBA" id="ARBA00022448"/>
    </source>
</evidence>
<dbReference type="GO" id="GO:0009279">
    <property type="term" value="C:cell outer membrane"/>
    <property type="evidence" value="ECO:0007669"/>
    <property type="project" value="UniProtKB-SubCell"/>
</dbReference>
<sequence length="558" mass="62937">MNRPDQAAFNWSEVPMNNVERVEVLRGPAGVLYGDHAVAGVINIITRKSAEEMERDLSVQAGSHGFHDESAAVRGSIDGLGYAASINHQSADGYRDHSRYDTKSAALNLEYGDEDAAEVYFSLNAAESQYQLPGALKEAEMDADREQSQPFHNDNAEEQSIFADFGIRIEPGAEQSLLLDIGYGRRNINAEFHVTDPFWAYDTWTEYKIDRWTASPKYRLTRPLGRFDNELLIGTDVGYERLDTEQVNRDMFGTTSADAHMNRWTVGAYALDSLYLSDELIASLGGRREKYDIDFEESGSAGNIDESKGRYENAFHGGLTWLPHERLKLFTRYEEFYRFPSTDEQAAYYGYFGVDGFNANIEPESGRSYEAGCTVHPLDTLELEGTVFRMEMKDEIAFDGATLVNYDDTLHQGLELAATYRPADWVRMKLWYTLLEATFTEGVDDGKDIPLAPQNEVDLNMDFFLDEHWTLNTHFAWLDNQFVAGDTANAADGLEAYALFDAFVRYKTTLGGCEVEAFAGAENIFEEEYVFYASNYGADTTYYPAPERVFKGGVSVRF</sequence>
<feature type="domain" description="TonB-dependent receptor-like beta-barrel" evidence="14">
    <location>
        <begin position="85"/>
        <end position="524"/>
    </location>
</feature>
<dbReference type="InterPro" id="IPR000531">
    <property type="entry name" value="Beta-barrel_TonB"/>
</dbReference>
<dbReference type="CDD" id="cd01347">
    <property type="entry name" value="ligand_gated_channel"/>
    <property type="match status" value="1"/>
</dbReference>
<dbReference type="EMBL" id="CP010904">
    <property type="protein sequence ID" value="AKJ64361.1"/>
    <property type="molecule type" value="Genomic_DNA"/>
</dbReference>
<dbReference type="InterPro" id="IPR039426">
    <property type="entry name" value="TonB-dep_rcpt-like"/>
</dbReference>
<evidence type="ECO:0000259" key="14">
    <source>
        <dbReference type="Pfam" id="PF00593"/>
    </source>
</evidence>
<dbReference type="RefSeq" id="WP_052881701.1">
    <property type="nucleotide sequence ID" value="NZ_CP010904.1"/>
</dbReference>
<dbReference type="AlphaFoldDB" id="A0A0G3ED25"/>
<evidence type="ECO:0000256" key="10">
    <source>
        <dbReference type="ARBA" id="ARBA00023136"/>
    </source>
</evidence>
<keyword evidence="17" id="KW-1185">Reference proteome</keyword>
<dbReference type="InterPro" id="IPR037066">
    <property type="entry name" value="Plug_dom_sf"/>
</dbReference>
<evidence type="ECO:0000259" key="15">
    <source>
        <dbReference type="Pfam" id="PF07715"/>
    </source>
</evidence>
<gene>
    <name evidence="16" type="primary">fecA</name>
    <name evidence="16" type="ORF">L21SP4_01109</name>
</gene>
<feature type="domain" description="TonB-dependent receptor plug" evidence="15">
    <location>
        <begin position="4"/>
        <end position="41"/>
    </location>
</feature>
<dbReference type="Gene3D" id="2.170.130.10">
    <property type="entry name" value="TonB-dependent receptor, plug domain"/>
    <property type="match status" value="1"/>
</dbReference>
<comment type="similarity">
    <text evidence="12 13">Belongs to the TonB-dependent receptor family.</text>
</comment>
<keyword evidence="9 13" id="KW-0798">TonB box</keyword>
<evidence type="ECO:0000256" key="7">
    <source>
        <dbReference type="ARBA" id="ARBA00023004"/>
    </source>
</evidence>
<keyword evidence="11 12" id="KW-0998">Cell outer membrane</keyword>
<dbReference type="PANTHER" id="PTHR32552:SF68">
    <property type="entry name" value="FERRICHROME OUTER MEMBRANE TRANSPORTER_PHAGE RECEPTOR"/>
    <property type="match status" value="1"/>
</dbReference>
<evidence type="ECO:0000256" key="12">
    <source>
        <dbReference type="PROSITE-ProRule" id="PRU01360"/>
    </source>
</evidence>
<dbReference type="InterPro" id="IPR036942">
    <property type="entry name" value="Beta-barrel_TonB_sf"/>
</dbReference>
<comment type="subcellular location">
    <subcellularLocation>
        <location evidence="1 12">Cell outer membrane</location>
        <topology evidence="1 12">Multi-pass membrane protein</topology>
    </subcellularLocation>
</comment>
<evidence type="ECO:0000256" key="9">
    <source>
        <dbReference type="ARBA" id="ARBA00023077"/>
    </source>
</evidence>